<keyword evidence="1" id="KW-1133">Transmembrane helix</keyword>
<reference evidence="2" key="1">
    <citation type="submission" date="2022-05" db="EMBL/GenBank/DDBJ databases">
        <title>Jatrophihabitans sp. SB3-54 whole genome sequence.</title>
        <authorList>
            <person name="Suh M.K."/>
            <person name="Eom M.K."/>
            <person name="Kim J.S."/>
            <person name="Kim H.S."/>
            <person name="Do H.E."/>
            <person name="Shin Y.K."/>
            <person name="Lee J.-S."/>
        </authorList>
    </citation>
    <scope>NUCLEOTIDE SEQUENCE</scope>
    <source>
        <strain evidence="2">SB3-54</strain>
    </source>
</reference>
<sequence length="182" mass="19578">MIDAARILGTEVGSTAPAFLAVLAVHLLAALTAVITGASAALTSKGSPRHIRLGRWYYRAILAVVLTALALTAMRPRQDYHLAIIGLVAFAAARIGYLHRRRHRPGDAPHITGMGLSYIAMLTAFYVDNGPHLPLWDRLPTVALWLLPSAIGIPITVRALRRARRARPLETSPGRDGRASAG</sequence>
<name>A0ABY7K4E2_9ACTN</name>
<evidence type="ECO:0008006" key="4">
    <source>
        <dbReference type="Google" id="ProtNLM"/>
    </source>
</evidence>
<proteinExistence type="predicted"/>
<feature type="transmembrane region" description="Helical" evidence="1">
    <location>
        <begin position="80"/>
        <end position="98"/>
    </location>
</feature>
<feature type="transmembrane region" description="Helical" evidence="1">
    <location>
        <begin position="110"/>
        <end position="127"/>
    </location>
</feature>
<feature type="transmembrane region" description="Helical" evidence="1">
    <location>
        <begin position="139"/>
        <end position="160"/>
    </location>
</feature>
<evidence type="ECO:0000256" key="1">
    <source>
        <dbReference type="SAM" id="Phobius"/>
    </source>
</evidence>
<organism evidence="2 3">
    <name type="scientific">Jatrophihabitans cynanchi</name>
    <dbReference type="NCBI Taxonomy" id="2944128"/>
    <lineage>
        <taxon>Bacteria</taxon>
        <taxon>Bacillati</taxon>
        <taxon>Actinomycetota</taxon>
        <taxon>Actinomycetes</taxon>
        <taxon>Jatrophihabitantales</taxon>
        <taxon>Jatrophihabitantaceae</taxon>
        <taxon>Jatrophihabitans</taxon>
    </lineage>
</organism>
<evidence type="ECO:0000313" key="3">
    <source>
        <dbReference type="Proteomes" id="UP001164693"/>
    </source>
</evidence>
<feature type="transmembrane region" description="Helical" evidence="1">
    <location>
        <begin position="18"/>
        <end position="44"/>
    </location>
</feature>
<keyword evidence="1" id="KW-0812">Transmembrane</keyword>
<dbReference type="RefSeq" id="WP_269444960.1">
    <property type="nucleotide sequence ID" value="NZ_CP097463.1"/>
</dbReference>
<dbReference type="EMBL" id="CP097463">
    <property type="protein sequence ID" value="WAX58412.1"/>
    <property type="molecule type" value="Genomic_DNA"/>
</dbReference>
<keyword evidence="3" id="KW-1185">Reference proteome</keyword>
<keyword evidence="1" id="KW-0472">Membrane</keyword>
<gene>
    <name evidence="2" type="ORF">M6B22_06510</name>
</gene>
<evidence type="ECO:0000313" key="2">
    <source>
        <dbReference type="EMBL" id="WAX58412.1"/>
    </source>
</evidence>
<accession>A0ABY7K4E2</accession>
<protein>
    <recommendedName>
        <fullName evidence="4">DUF2306 domain-containing protein</fullName>
    </recommendedName>
</protein>
<feature type="transmembrane region" description="Helical" evidence="1">
    <location>
        <begin position="56"/>
        <end position="74"/>
    </location>
</feature>
<dbReference type="Proteomes" id="UP001164693">
    <property type="component" value="Chromosome"/>
</dbReference>